<evidence type="ECO:0000313" key="3">
    <source>
        <dbReference type="Proteomes" id="UP000034846"/>
    </source>
</evidence>
<dbReference type="EMBL" id="LCRD01000045">
    <property type="protein sequence ID" value="KKW29412.1"/>
    <property type="molecule type" value="Genomic_DNA"/>
</dbReference>
<dbReference type="Gene3D" id="3.40.50.300">
    <property type="entry name" value="P-loop containing nucleotide triphosphate hydrolases"/>
    <property type="match status" value="1"/>
</dbReference>
<proteinExistence type="predicted"/>
<reference evidence="2 3" key="1">
    <citation type="journal article" date="2015" name="Nature">
        <title>rRNA introns, odd ribosomes, and small enigmatic genomes across a large radiation of phyla.</title>
        <authorList>
            <person name="Brown C.T."/>
            <person name="Hug L.A."/>
            <person name="Thomas B.C."/>
            <person name="Sharon I."/>
            <person name="Castelle C.J."/>
            <person name="Singh A."/>
            <person name="Wilkins M.J."/>
            <person name="Williams K.H."/>
            <person name="Banfield J.F."/>
        </authorList>
    </citation>
    <scope>NUCLEOTIDE SEQUENCE [LARGE SCALE GENOMIC DNA]</scope>
</reference>
<dbReference type="AlphaFoldDB" id="A0A0G1ZMS7"/>
<comment type="caution">
    <text evidence="2">The sequence shown here is derived from an EMBL/GenBank/DDBJ whole genome shotgun (WGS) entry which is preliminary data.</text>
</comment>
<feature type="non-terminal residue" evidence="2">
    <location>
        <position position="95"/>
    </location>
</feature>
<dbReference type="SUPFAM" id="SSF52540">
    <property type="entry name" value="P-loop containing nucleoside triphosphate hydrolases"/>
    <property type="match status" value="1"/>
</dbReference>
<evidence type="ECO:0000256" key="1">
    <source>
        <dbReference type="SAM" id="Coils"/>
    </source>
</evidence>
<keyword evidence="1" id="KW-0175">Coiled coil</keyword>
<accession>A0A0G1ZMS7</accession>
<sequence length="95" mass="10963">MLRLRHQLELIGGIDEEVVKEHKEAEERYTFLSTQVGDLREAIASTEKIVDELDEQIRKQSEAAFKIINQEFQKYFKVLFGGGSCSLVKMSKEDI</sequence>
<dbReference type="InterPro" id="IPR027417">
    <property type="entry name" value="P-loop_NTPase"/>
</dbReference>
<name>A0A0G1ZMS7_9BACT</name>
<gene>
    <name evidence="2" type="ORF">UY72_C0045G0008</name>
</gene>
<evidence type="ECO:0000313" key="2">
    <source>
        <dbReference type="EMBL" id="KKW29412.1"/>
    </source>
</evidence>
<organism evidence="2 3">
    <name type="scientific">Candidatus Uhrbacteria bacterium GW2011_GWD2_52_7</name>
    <dbReference type="NCBI Taxonomy" id="1618989"/>
    <lineage>
        <taxon>Bacteria</taxon>
        <taxon>Candidatus Uhriibacteriota</taxon>
    </lineage>
</organism>
<feature type="coiled-coil region" evidence="1">
    <location>
        <begin position="36"/>
        <end position="63"/>
    </location>
</feature>
<protein>
    <submittedName>
        <fullName evidence="2">Protein containing RecF/RecN/SMC protein</fullName>
    </submittedName>
</protein>
<dbReference type="Proteomes" id="UP000034846">
    <property type="component" value="Unassembled WGS sequence"/>
</dbReference>